<dbReference type="EC" id="2.3.1.275" evidence="10"/>
<evidence type="ECO:0000256" key="4">
    <source>
        <dbReference type="ARBA" id="ARBA00022692"/>
    </source>
</evidence>
<comment type="function">
    <text evidence="10">Catalyzes the transfer of an acyl group from acyl-phosphate (acyl-PO(4)) to glycerol-3-phosphate (G3P) to form lysophosphatidic acid (LPA). This enzyme utilizes acyl-phosphate as fatty acyl donor, but not acyl-CoA or acyl-ACP.</text>
</comment>
<evidence type="ECO:0000256" key="5">
    <source>
        <dbReference type="ARBA" id="ARBA00022989"/>
    </source>
</evidence>
<comment type="similarity">
    <text evidence="10">Belongs to the PlsY family.</text>
</comment>
<keyword evidence="2 10" id="KW-0444">Lipid biosynthesis</keyword>
<dbReference type="GO" id="GO:0043772">
    <property type="term" value="F:acyl-phosphate glycerol-3-phosphate acyltransferase activity"/>
    <property type="evidence" value="ECO:0007669"/>
    <property type="project" value="UniProtKB-UniRule"/>
</dbReference>
<dbReference type="EMBL" id="VIGD01000002">
    <property type="protein sequence ID" value="TQE91927.1"/>
    <property type="molecule type" value="Genomic_DNA"/>
</dbReference>
<comment type="caution">
    <text evidence="11">The sequence shown here is derived from an EMBL/GenBank/DDBJ whole genome shotgun (WGS) entry which is preliminary data.</text>
</comment>
<keyword evidence="4 10" id="KW-0812">Transmembrane</keyword>
<keyword evidence="3 10" id="KW-0808">Transferase</keyword>
<comment type="subcellular location">
    <subcellularLocation>
        <location evidence="10">Cell membrane</location>
        <topology evidence="10">Multi-pass membrane protein</topology>
    </subcellularLocation>
</comment>
<sequence>MINALIGCLVSGYFIGCIHGSNFAQYLSGVNLKESGYGNAGASNATLTLGWKYGILVGLVDIGKGVLAVLLARHLLTHYTSFGTEQISILLYLTGAAVILGHNFPIHMKFRGGKGTASLIGIFLAINWKFGLLSVLALVLVSFITNYLLYGVLVLYLVFALSALLFEPSIWPFVILAFLFVIALILHSENIQRLKDGTEPTIRSAFKKRNSNGS</sequence>
<keyword evidence="5 10" id="KW-1133">Transmembrane helix</keyword>
<keyword evidence="12" id="KW-1185">Reference proteome</keyword>
<keyword evidence="11" id="KW-0012">Acyltransferase</keyword>
<keyword evidence="9 10" id="KW-1208">Phospholipid metabolism</keyword>
<gene>
    <name evidence="10" type="primary">plsY</name>
    <name evidence="11" type="ORF">FKZ59_02205</name>
</gene>
<evidence type="ECO:0000313" key="12">
    <source>
        <dbReference type="Proteomes" id="UP000315753"/>
    </source>
</evidence>
<evidence type="ECO:0000256" key="2">
    <source>
        <dbReference type="ARBA" id="ARBA00022516"/>
    </source>
</evidence>
<evidence type="ECO:0000256" key="3">
    <source>
        <dbReference type="ARBA" id="ARBA00022679"/>
    </source>
</evidence>
<feature type="transmembrane region" description="Helical" evidence="10">
    <location>
        <begin position="147"/>
        <end position="164"/>
    </location>
</feature>
<proteinExistence type="inferred from homology"/>
<comment type="catalytic activity">
    <reaction evidence="10">
        <text>an acyl phosphate + sn-glycerol 3-phosphate = a 1-acyl-sn-glycero-3-phosphate + phosphate</text>
        <dbReference type="Rhea" id="RHEA:34075"/>
        <dbReference type="ChEBI" id="CHEBI:43474"/>
        <dbReference type="ChEBI" id="CHEBI:57597"/>
        <dbReference type="ChEBI" id="CHEBI:57970"/>
        <dbReference type="ChEBI" id="CHEBI:59918"/>
        <dbReference type="EC" id="2.3.1.275"/>
    </reaction>
</comment>
<evidence type="ECO:0000256" key="9">
    <source>
        <dbReference type="ARBA" id="ARBA00023264"/>
    </source>
</evidence>
<dbReference type="InterPro" id="IPR003811">
    <property type="entry name" value="G3P_acylTferase_PlsY"/>
</dbReference>
<keyword evidence="1 10" id="KW-1003">Cell membrane</keyword>
<dbReference type="RefSeq" id="WP_141601101.1">
    <property type="nucleotide sequence ID" value="NZ_JARMSB010000008.1"/>
</dbReference>
<protein>
    <recommendedName>
        <fullName evidence="10">Glycerol-3-phosphate acyltransferase</fullName>
    </recommendedName>
    <alternativeName>
        <fullName evidence="10">Acyl-PO4 G3P acyltransferase</fullName>
    </alternativeName>
    <alternativeName>
        <fullName evidence="10">Acyl-phosphate--glycerol-3-phosphate acyltransferase</fullName>
    </alternativeName>
    <alternativeName>
        <fullName evidence="10">G3P acyltransferase</fullName>
        <shortName evidence="10">GPAT</shortName>
        <ecNumber evidence="10">2.3.1.275</ecNumber>
    </alternativeName>
    <alternativeName>
        <fullName evidence="10">Lysophosphatidic acid synthase</fullName>
        <shortName evidence="10">LPA synthase</shortName>
    </alternativeName>
</protein>
<dbReference type="AlphaFoldDB" id="A0A540V590"/>
<dbReference type="HAMAP" id="MF_01043">
    <property type="entry name" value="PlsY"/>
    <property type="match status" value="1"/>
</dbReference>
<evidence type="ECO:0000256" key="8">
    <source>
        <dbReference type="ARBA" id="ARBA00023209"/>
    </source>
</evidence>
<evidence type="ECO:0000313" key="11">
    <source>
        <dbReference type="EMBL" id="TQE91927.1"/>
    </source>
</evidence>
<keyword evidence="7 10" id="KW-0472">Membrane</keyword>
<evidence type="ECO:0000256" key="7">
    <source>
        <dbReference type="ARBA" id="ARBA00023136"/>
    </source>
</evidence>
<feature type="transmembrane region" description="Helical" evidence="10">
    <location>
        <begin position="170"/>
        <end position="186"/>
    </location>
</feature>
<dbReference type="Pfam" id="PF02660">
    <property type="entry name" value="G3P_acyltransf"/>
    <property type="match status" value="1"/>
</dbReference>
<dbReference type="Proteomes" id="UP000315753">
    <property type="component" value="Unassembled WGS sequence"/>
</dbReference>
<accession>A0A540V590</accession>
<keyword evidence="6 10" id="KW-0443">Lipid metabolism</keyword>
<dbReference type="PANTHER" id="PTHR30309">
    <property type="entry name" value="INNER MEMBRANE PROTEIN YGIH"/>
    <property type="match status" value="1"/>
</dbReference>
<feature type="transmembrane region" description="Helical" evidence="10">
    <location>
        <begin position="53"/>
        <end position="75"/>
    </location>
</feature>
<keyword evidence="8 10" id="KW-0594">Phospholipid biosynthesis</keyword>
<feature type="transmembrane region" description="Helical" evidence="10">
    <location>
        <begin position="87"/>
        <end position="106"/>
    </location>
</feature>
<name>A0A540V590_9BACL</name>
<dbReference type="OrthoDB" id="9777124at2"/>
<evidence type="ECO:0000256" key="10">
    <source>
        <dbReference type="HAMAP-Rule" id="MF_01043"/>
    </source>
</evidence>
<dbReference type="SMART" id="SM01207">
    <property type="entry name" value="G3P_acyltransf"/>
    <property type="match status" value="1"/>
</dbReference>
<comment type="subunit">
    <text evidence="10">Probably interacts with PlsX.</text>
</comment>
<dbReference type="GO" id="GO:0005886">
    <property type="term" value="C:plasma membrane"/>
    <property type="evidence" value="ECO:0007669"/>
    <property type="project" value="UniProtKB-SubCell"/>
</dbReference>
<dbReference type="UniPathway" id="UPA00085"/>
<dbReference type="GO" id="GO:0008654">
    <property type="term" value="P:phospholipid biosynthetic process"/>
    <property type="evidence" value="ECO:0007669"/>
    <property type="project" value="UniProtKB-UniRule"/>
</dbReference>
<feature type="transmembrane region" description="Helical" evidence="10">
    <location>
        <begin position="118"/>
        <end position="140"/>
    </location>
</feature>
<organism evidence="11 12">
    <name type="scientific">Ureibacillus terrenus</name>
    <dbReference type="NCBI Taxonomy" id="118246"/>
    <lineage>
        <taxon>Bacteria</taxon>
        <taxon>Bacillati</taxon>
        <taxon>Bacillota</taxon>
        <taxon>Bacilli</taxon>
        <taxon>Bacillales</taxon>
        <taxon>Caryophanaceae</taxon>
        <taxon>Ureibacillus</taxon>
    </lineage>
</organism>
<evidence type="ECO:0000256" key="1">
    <source>
        <dbReference type="ARBA" id="ARBA00022475"/>
    </source>
</evidence>
<comment type="pathway">
    <text evidence="10">Lipid metabolism; phospholipid metabolism.</text>
</comment>
<dbReference type="PANTHER" id="PTHR30309:SF0">
    <property type="entry name" value="GLYCEROL-3-PHOSPHATE ACYLTRANSFERASE-RELATED"/>
    <property type="match status" value="1"/>
</dbReference>
<evidence type="ECO:0000256" key="6">
    <source>
        <dbReference type="ARBA" id="ARBA00023098"/>
    </source>
</evidence>
<reference evidence="11 12" key="1">
    <citation type="submission" date="2019-06" db="EMBL/GenBank/DDBJ databases">
        <title>Genome sequence of Ureibacillus terrenus.</title>
        <authorList>
            <person name="Maclea K.S."/>
            <person name="Simoes M."/>
        </authorList>
    </citation>
    <scope>NUCLEOTIDE SEQUENCE [LARGE SCALE GENOMIC DNA]</scope>
    <source>
        <strain evidence="11 12">ATCC BAA-384</strain>
    </source>
</reference>